<reference evidence="1 2" key="1">
    <citation type="journal article" date="2022" name="bioRxiv">
        <title>Genomics of Preaxostyla Flagellates Illuminates Evolutionary Transitions and the Path Towards Mitochondrial Loss.</title>
        <authorList>
            <person name="Novak L.V.F."/>
            <person name="Treitli S.C."/>
            <person name="Pyrih J."/>
            <person name="Halakuc P."/>
            <person name="Pipaliya S.V."/>
            <person name="Vacek V."/>
            <person name="Brzon O."/>
            <person name="Soukal P."/>
            <person name="Eme L."/>
            <person name="Dacks J.B."/>
            <person name="Karnkowska A."/>
            <person name="Elias M."/>
            <person name="Hampl V."/>
        </authorList>
    </citation>
    <scope>NUCLEOTIDE SEQUENCE [LARGE SCALE GENOMIC DNA]</scope>
    <source>
        <strain evidence="1">NAU3</strain>
        <tissue evidence="1">Gut</tissue>
    </source>
</reference>
<gene>
    <name evidence="1" type="ORF">BLNAU_17741</name>
</gene>
<evidence type="ECO:0000313" key="2">
    <source>
        <dbReference type="Proteomes" id="UP001281761"/>
    </source>
</evidence>
<dbReference type="Proteomes" id="UP001281761">
    <property type="component" value="Unassembled WGS sequence"/>
</dbReference>
<accession>A0ABQ9X6F3</accession>
<organism evidence="1 2">
    <name type="scientific">Blattamonas nauphoetae</name>
    <dbReference type="NCBI Taxonomy" id="2049346"/>
    <lineage>
        <taxon>Eukaryota</taxon>
        <taxon>Metamonada</taxon>
        <taxon>Preaxostyla</taxon>
        <taxon>Oxymonadida</taxon>
        <taxon>Blattamonas</taxon>
    </lineage>
</organism>
<comment type="caution">
    <text evidence="1">The sequence shown here is derived from an EMBL/GenBank/DDBJ whole genome shotgun (WGS) entry which is preliminary data.</text>
</comment>
<dbReference type="PANTHER" id="PTHR46601:SF1">
    <property type="entry name" value="ADF-H DOMAIN-CONTAINING PROTEIN"/>
    <property type="match status" value="1"/>
</dbReference>
<dbReference type="EMBL" id="JARBJD010000204">
    <property type="protein sequence ID" value="KAK2947354.1"/>
    <property type="molecule type" value="Genomic_DNA"/>
</dbReference>
<evidence type="ECO:0000313" key="1">
    <source>
        <dbReference type="EMBL" id="KAK2947354.1"/>
    </source>
</evidence>
<keyword evidence="2" id="KW-1185">Reference proteome</keyword>
<dbReference type="PANTHER" id="PTHR46601">
    <property type="entry name" value="ULP_PROTEASE DOMAIN-CONTAINING PROTEIN"/>
    <property type="match status" value="1"/>
</dbReference>
<name>A0ABQ9X6F3_9EUKA</name>
<sequence length="249" mass="28779">MWEVRQTTVYGKKIGDQYQKANKIIPDELQKESDLLVIHRQQADVQRTLFKRLTSTLGEGEVLILADFKENWKLALRQTQATREFYSFQEITHLCLIVYYVDDGQIKSDRTHHLSEKLNHDSFFVHHVLQSISHHPRVQSAKILHWLSDTGSHFRNKAIAHMILSQNSSITKGKETRLHFFLECHGKNPCDSSFADLTRTVHSHIGTQTITTVDQLIDFFTSVQDQGWLDHSHTFISFLSLTQPLPAGF</sequence>
<proteinExistence type="predicted"/>
<protein>
    <submittedName>
        <fullName evidence="1">Uncharacterized protein</fullName>
    </submittedName>
</protein>